<dbReference type="EMBL" id="VFOQ01000001">
    <property type="protein sequence ID" value="TQL61774.1"/>
    <property type="molecule type" value="Genomic_DNA"/>
</dbReference>
<evidence type="ECO:0000313" key="3">
    <source>
        <dbReference type="Proteomes" id="UP000319514"/>
    </source>
</evidence>
<organism evidence="2 3">
    <name type="scientific">Oryzihumus leptocrescens</name>
    <dbReference type="NCBI Taxonomy" id="297536"/>
    <lineage>
        <taxon>Bacteria</taxon>
        <taxon>Bacillati</taxon>
        <taxon>Actinomycetota</taxon>
        <taxon>Actinomycetes</taxon>
        <taxon>Micrococcales</taxon>
        <taxon>Intrasporangiaceae</taxon>
        <taxon>Oryzihumus</taxon>
    </lineage>
</organism>
<comment type="caution">
    <text evidence="2">The sequence shown here is derived from an EMBL/GenBank/DDBJ whole genome shotgun (WGS) entry which is preliminary data.</text>
</comment>
<protein>
    <recommendedName>
        <fullName evidence="4">Fenitrothion hydrolase</fullName>
    </recommendedName>
</protein>
<dbReference type="Proteomes" id="UP000319514">
    <property type="component" value="Unassembled WGS sequence"/>
</dbReference>
<evidence type="ECO:0000313" key="2">
    <source>
        <dbReference type="EMBL" id="TQL61774.1"/>
    </source>
</evidence>
<feature type="transmembrane region" description="Helical" evidence="1">
    <location>
        <begin position="109"/>
        <end position="129"/>
    </location>
</feature>
<dbReference type="RefSeq" id="WP_221632554.1">
    <property type="nucleotide sequence ID" value="NZ_BAAAKX010000012.1"/>
</dbReference>
<proteinExistence type="predicted"/>
<keyword evidence="1" id="KW-0812">Transmembrane</keyword>
<evidence type="ECO:0008006" key="4">
    <source>
        <dbReference type="Google" id="ProtNLM"/>
    </source>
</evidence>
<gene>
    <name evidence="2" type="ORF">FB474_3193</name>
</gene>
<keyword evidence="3" id="KW-1185">Reference proteome</keyword>
<reference evidence="2 3" key="1">
    <citation type="submission" date="2019-06" db="EMBL/GenBank/DDBJ databases">
        <title>Sequencing the genomes of 1000 actinobacteria strains.</title>
        <authorList>
            <person name="Klenk H.-P."/>
        </authorList>
    </citation>
    <scope>NUCLEOTIDE SEQUENCE [LARGE SCALE GENOMIC DNA]</scope>
    <source>
        <strain evidence="2 3">DSM 18082</strain>
    </source>
</reference>
<feature type="transmembrane region" description="Helical" evidence="1">
    <location>
        <begin position="335"/>
        <end position="353"/>
    </location>
</feature>
<keyword evidence="1" id="KW-0472">Membrane</keyword>
<feature type="transmembrane region" description="Helical" evidence="1">
    <location>
        <begin position="289"/>
        <end position="314"/>
    </location>
</feature>
<feature type="transmembrane region" description="Helical" evidence="1">
    <location>
        <begin position="430"/>
        <end position="447"/>
    </location>
</feature>
<dbReference type="AlphaFoldDB" id="A0A542ZN09"/>
<accession>A0A542ZN09</accession>
<name>A0A542ZN09_9MICO</name>
<feature type="transmembrane region" description="Helical" evidence="1">
    <location>
        <begin position="389"/>
        <end position="410"/>
    </location>
</feature>
<sequence>MTPALAVISAVPLHGIGGRGDPAVPVWLAAYAAGSAVAVSFFGLAAFWSSARFEEPAGGRALPAVLARVVGSRTLRLGLRALTLAALLLWLAAGWIGPDDADGNLAPTWLYAWFWVGLVPLSVLLGPVWRAVNPVRTLASAAGRVAGVRPRPLPDRWAHWPAFAGLGAFAWLELVPEWSAEPRVVAAFGTAWVLVHGAAGTWFGPQWFGRGEGFEVYSGLLARLSPLSRDEDGRLLLRSPMVHLAGLRPDRSLTAVICLLLGSTGFDGLSRSRPWRHATAGLDGVAHLLAYSLGLVACVALVMLVFAAATGAAARHRTRGGLPQGGMGRRFAHSLVPIVVGYAVAHYATFAVTQGQLGYLLATDPFGRGWDLLGTGGSAEVDHAVMSTALISLVQVGAIVAGHVVGVVAAHDRAVATFPRRSLRPAQYPLLAAMVAFTAGGIVLVTAP</sequence>
<keyword evidence="1" id="KW-1133">Transmembrane helix</keyword>
<feature type="transmembrane region" description="Helical" evidence="1">
    <location>
        <begin position="77"/>
        <end position="97"/>
    </location>
</feature>
<evidence type="ECO:0000256" key="1">
    <source>
        <dbReference type="SAM" id="Phobius"/>
    </source>
</evidence>
<feature type="transmembrane region" description="Helical" evidence="1">
    <location>
        <begin position="25"/>
        <end position="48"/>
    </location>
</feature>